<proteinExistence type="predicted"/>
<reference evidence="1" key="1">
    <citation type="submission" date="2014-11" db="EMBL/GenBank/DDBJ databases">
        <authorList>
            <person name="Otto D Thomas"/>
            <person name="Naeem Raeece"/>
        </authorList>
    </citation>
    <scope>NUCLEOTIDE SEQUENCE</scope>
</reference>
<organism evidence="1">
    <name type="scientific">Chromera velia CCMP2878</name>
    <dbReference type="NCBI Taxonomy" id="1169474"/>
    <lineage>
        <taxon>Eukaryota</taxon>
        <taxon>Sar</taxon>
        <taxon>Alveolata</taxon>
        <taxon>Colpodellida</taxon>
        <taxon>Chromeraceae</taxon>
        <taxon>Chromera</taxon>
    </lineage>
</organism>
<accession>A0A0G4FWH8</accession>
<dbReference type="AlphaFoldDB" id="A0A0G4FWH8"/>
<dbReference type="VEuPathDB" id="CryptoDB:Cvel_18994"/>
<dbReference type="EMBL" id="CDMZ01000670">
    <property type="protein sequence ID" value="CEM19211.1"/>
    <property type="molecule type" value="Genomic_DNA"/>
</dbReference>
<protein>
    <submittedName>
        <fullName evidence="1">Uncharacterized protein</fullName>
    </submittedName>
</protein>
<gene>
    <name evidence="1" type="ORF">Cvel_18994</name>
</gene>
<sequence>MTRTLSLQEEGGGVLCPGALPRTLHAGCLFCLPLSAGGGKKMKEKKQKRGGTAAEFSSECVDVDFALVRRVCAPVLSVGLKAGLMLGSGMSPSPSSSSSASLRLSAAGETTKLLLKGLTGEASVGTVCALEIGRPSGCTGAASLSSCLALSGDAKRILEAPNAGGSSELSEALAFEVLKRLFEGGLSSSSSARGVCSLYKTEEEIAYFSWQSKKTDFSFLLDLDHLPPAQTAEGTRVRKNHKQKNVFAASVCRFMPPPSNSSKNLTGGAFGSLCMHAAVLLRKKLEGIRQSDMDVMPCDMWRRQLLFVWARSFEEASALSAVWASLAPVVGMGPAVLVVCVCEDRAVYTQ</sequence>
<evidence type="ECO:0000313" key="1">
    <source>
        <dbReference type="EMBL" id="CEM19211.1"/>
    </source>
</evidence>
<name>A0A0G4FWH8_9ALVE</name>